<dbReference type="AlphaFoldDB" id="G3H9H5"/>
<protein>
    <submittedName>
        <fullName evidence="1">Uncharacterized protein</fullName>
    </submittedName>
</protein>
<accession>G3H9H5</accession>
<dbReference type="InParanoid" id="G3H9H5"/>
<sequence length="50" mass="5664">MLFFINSAGVRDRRNAEKHKVPHPLTPSSLDIPSISPCTLQKLLRPIIRV</sequence>
<proteinExistence type="predicted"/>
<gene>
    <name evidence="1" type="ORF">I79_007047</name>
</gene>
<organism evidence="1 2">
    <name type="scientific">Cricetulus griseus</name>
    <name type="common">Chinese hamster</name>
    <name type="synonym">Cricetulus barabensis griseus</name>
    <dbReference type="NCBI Taxonomy" id="10029"/>
    <lineage>
        <taxon>Eukaryota</taxon>
        <taxon>Metazoa</taxon>
        <taxon>Chordata</taxon>
        <taxon>Craniata</taxon>
        <taxon>Vertebrata</taxon>
        <taxon>Euteleostomi</taxon>
        <taxon>Mammalia</taxon>
        <taxon>Eutheria</taxon>
        <taxon>Euarchontoglires</taxon>
        <taxon>Glires</taxon>
        <taxon>Rodentia</taxon>
        <taxon>Myomorpha</taxon>
        <taxon>Muroidea</taxon>
        <taxon>Cricetidae</taxon>
        <taxon>Cricetinae</taxon>
        <taxon>Cricetulus</taxon>
    </lineage>
</organism>
<reference evidence="2" key="1">
    <citation type="journal article" date="2011" name="Nat. Biotechnol.">
        <title>The genomic sequence of the Chinese hamster ovary (CHO)-K1 cell line.</title>
        <authorList>
            <person name="Xu X."/>
            <person name="Nagarajan H."/>
            <person name="Lewis N.E."/>
            <person name="Pan S."/>
            <person name="Cai Z."/>
            <person name="Liu X."/>
            <person name="Chen W."/>
            <person name="Xie M."/>
            <person name="Wang W."/>
            <person name="Hammond S."/>
            <person name="Andersen M.R."/>
            <person name="Neff N."/>
            <person name="Passarelli B."/>
            <person name="Koh W."/>
            <person name="Fan H.C."/>
            <person name="Wang J."/>
            <person name="Gui Y."/>
            <person name="Lee K.H."/>
            <person name="Betenbaugh M.J."/>
            <person name="Quake S.R."/>
            <person name="Famili I."/>
            <person name="Palsson B.O."/>
            <person name="Wang J."/>
        </authorList>
    </citation>
    <scope>NUCLEOTIDE SEQUENCE [LARGE SCALE GENOMIC DNA]</scope>
    <source>
        <strain evidence="2">CHO K1 cell line</strain>
    </source>
</reference>
<dbReference type="EMBL" id="JH000229">
    <property type="protein sequence ID" value="EGW00226.1"/>
    <property type="molecule type" value="Genomic_DNA"/>
</dbReference>
<evidence type="ECO:0000313" key="1">
    <source>
        <dbReference type="EMBL" id="EGW00226.1"/>
    </source>
</evidence>
<evidence type="ECO:0000313" key="2">
    <source>
        <dbReference type="Proteomes" id="UP000001075"/>
    </source>
</evidence>
<dbReference type="Proteomes" id="UP000001075">
    <property type="component" value="Unassembled WGS sequence"/>
</dbReference>
<name>G3H9H5_CRIGR</name>